<keyword evidence="2" id="KW-1185">Reference proteome</keyword>
<organism evidence="1 2">
    <name type="scientific">Aquatica leii</name>
    <dbReference type="NCBI Taxonomy" id="1421715"/>
    <lineage>
        <taxon>Eukaryota</taxon>
        <taxon>Metazoa</taxon>
        <taxon>Ecdysozoa</taxon>
        <taxon>Arthropoda</taxon>
        <taxon>Hexapoda</taxon>
        <taxon>Insecta</taxon>
        <taxon>Pterygota</taxon>
        <taxon>Neoptera</taxon>
        <taxon>Endopterygota</taxon>
        <taxon>Coleoptera</taxon>
        <taxon>Polyphaga</taxon>
        <taxon>Elateriformia</taxon>
        <taxon>Elateroidea</taxon>
        <taxon>Lampyridae</taxon>
        <taxon>Luciolinae</taxon>
        <taxon>Aquatica</taxon>
    </lineage>
</organism>
<protein>
    <submittedName>
        <fullName evidence="1">Uncharacterized protein</fullName>
    </submittedName>
</protein>
<reference evidence="2" key="1">
    <citation type="submission" date="2023-01" db="EMBL/GenBank/DDBJ databases">
        <title>Key to firefly adult light organ development and bioluminescence: homeobox transcription factors regulate luciferase expression and transportation to peroxisome.</title>
        <authorList>
            <person name="Fu X."/>
        </authorList>
    </citation>
    <scope>NUCLEOTIDE SEQUENCE [LARGE SCALE GENOMIC DNA]</scope>
</reference>
<dbReference type="InterPro" id="IPR022179">
    <property type="entry name" value="CFAP276"/>
</dbReference>
<proteinExistence type="predicted"/>
<dbReference type="EMBL" id="JARPUR010000006">
    <property type="protein sequence ID" value="KAK4874878.1"/>
    <property type="molecule type" value="Genomic_DNA"/>
</dbReference>
<gene>
    <name evidence="1" type="ORF">RN001_014238</name>
</gene>
<accession>A0AAN7QDS1</accession>
<dbReference type="Proteomes" id="UP001353858">
    <property type="component" value="Unassembled WGS sequence"/>
</dbReference>
<name>A0AAN7QDS1_9COLE</name>
<dbReference type="Pfam" id="PF12494">
    <property type="entry name" value="DUF3695"/>
    <property type="match status" value="1"/>
</dbReference>
<evidence type="ECO:0000313" key="2">
    <source>
        <dbReference type="Proteomes" id="UP001353858"/>
    </source>
</evidence>
<dbReference type="AlphaFoldDB" id="A0AAN7QDS1"/>
<evidence type="ECO:0000313" key="1">
    <source>
        <dbReference type="EMBL" id="KAK4874878.1"/>
    </source>
</evidence>
<comment type="caution">
    <text evidence="1">The sequence shown here is derived from an EMBL/GenBank/DDBJ whole genome shotgun (WGS) entry which is preliminary data.</text>
</comment>
<sequence>MVKRVRNKFCLPNLDGEGVITKPIPPNIQRKSLPWYTGMCPFERVFAHHTLASLRRHAHFKPFSGQVPKDSLDIILVSPYNKSVDLFPDKVDPCMQPETYGIDTWRRLRNTKDLPPDRIPKSPEFSFYEIVEGGRQMERYNISHPVLIGGIKERVHPNYVKLMNSSHHSPQTNAGYCRQDSDGSYFKY</sequence>